<evidence type="ECO:0000313" key="3">
    <source>
        <dbReference type="EMBL" id="CAE4578241.1"/>
    </source>
</evidence>
<evidence type="ECO:0000256" key="2">
    <source>
        <dbReference type="SAM" id="MobiDB-lite"/>
    </source>
</evidence>
<feature type="region of interest" description="Disordered" evidence="2">
    <location>
        <begin position="517"/>
        <end position="585"/>
    </location>
</feature>
<dbReference type="AlphaFoldDB" id="A0A7S4QBD4"/>
<evidence type="ECO:0000256" key="1">
    <source>
        <dbReference type="ARBA" id="ARBA00010236"/>
    </source>
</evidence>
<feature type="compositionally biased region" description="Basic and acidic residues" evidence="2">
    <location>
        <begin position="540"/>
        <end position="575"/>
    </location>
</feature>
<sequence length="654" mass="75020">MTDFRLKRREASVLTLVCIAYLASDTLLSFSPFQEDSNNEQRGLLAYEDCNVDFTREPTEPIVPVFAASYPGSGSQMTHYLFEGLTGIPAADDWTVKGDDYNRIAIKTHYPAREHQVEGAGLMDRVILQLRNPLYSLPSHANYMYEHNNGLPDHTVRAPLSFWYDWRNNNFKNEIGLWRKHLEYWVDNYSALEGKRIVVSYERLTDHKMGPIETSRIAAFLGRSKGMKTVSPEIVPCVWDKIVNYNHGRRMKELKEVRRKNRIRRAQGLDDSSEYVHGDAKNNFLNHQMDFGGLDMDHGRKAHRMFTEEATAENFQNPLMMGGLTQGDLTIDHDHRRAKMLERTSEYIHGNAEDNLLDHQMDFGGVDLDHGRKAHRLFTEDATAENFQNPLMMGGLTNGDIEMKGEPEFDHGQRRIHRLVEKDAAENFQNPLVLGGLTQGEVGINNEESVINQGHRKIHRVRDEEAVENFQNPLVLGGLTQGEVGINDEESMINQGHRKIHRVRDEEAAENFQNPLVQGGLTEGDIGLQEGPEFNQGHRNVRETDDGAHRRTIEAKKKQQAKKKQEQRELNEDPAHPVQSLRSGPKVEYKFTEEELIEMLNMLYELRDKYIRKSDEFTLVVILDSYIVSVEDKLREVEDSKSTRVGSYYSSSLV</sequence>
<gene>
    <name evidence="3" type="ORF">DBRI00130_LOCUS257</name>
</gene>
<dbReference type="EMBL" id="HBNS01000308">
    <property type="protein sequence ID" value="CAE4578241.1"/>
    <property type="molecule type" value="Transcribed_RNA"/>
</dbReference>
<dbReference type="PANTHER" id="PTHR45964:SF5">
    <property type="entry name" value="WSCD FAMILY MEMBER CG9164"/>
    <property type="match status" value="1"/>
</dbReference>
<dbReference type="InterPro" id="IPR051589">
    <property type="entry name" value="Sialate-O-sulfotransferase"/>
</dbReference>
<proteinExistence type="inferred from homology"/>
<evidence type="ECO:0008006" key="4">
    <source>
        <dbReference type="Google" id="ProtNLM"/>
    </source>
</evidence>
<reference evidence="3" key="1">
    <citation type="submission" date="2021-01" db="EMBL/GenBank/DDBJ databases">
        <authorList>
            <person name="Corre E."/>
            <person name="Pelletier E."/>
            <person name="Niang G."/>
            <person name="Scheremetjew M."/>
            <person name="Finn R."/>
            <person name="Kale V."/>
            <person name="Holt S."/>
            <person name="Cochrane G."/>
            <person name="Meng A."/>
            <person name="Brown T."/>
            <person name="Cohen L."/>
        </authorList>
    </citation>
    <scope>NUCLEOTIDE SEQUENCE</scope>
    <source>
        <strain evidence="3">GSO104</strain>
    </source>
</reference>
<organism evidence="3">
    <name type="scientific">Ditylum brightwellii</name>
    <dbReference type="NCBI Taxonomy" id="49249"/>
    <lineage>
        <taxon>Eukaryota</taxon>
        <taxon>Sar</taxon>
        <taxon>Stramenopiles</taxon>
        <taxon>Ochrophyta</taxon>
        <taxon>Bacillariophyta</taxon>
        <taxon>Mediophyceae</taxon>
        <taxon>Lithodesmiophycidae</taxon>
        <taxon>Lithodesmiales</taxon>
        <taxon>Lithodesmiaceae</taxon>
        <taxon>Ditylum</taxon>
    </lineage>
</organism>
<name>A0A7S4QBD4_9STRA</name>
<dbReference type="InterPro" id="IPR027417">
    <property type="entry name" value="P-loop_NTPase"/>
</dbReference>
<protein>
    <recommendedName>
        <fullName evidence="4">Sulfotransferase domain-containing protein</fullName>
    </recommendedName>
</protein>
<comment type="similarity">
    <text evidence="1">Belongs to the WSCD family.</text>
</comment>
<accession>A0A7S4QBD4</accession>
<dbReference type="SUPFAM" id="SSF52540">
    <property type="entry name" value="P-loop containing nucleoside triphosphate hydrolases"/>
    <property type="match status" value="1"/>
</dbReference>
<dbReference type="PANTHER" id="PTHR45964">
    <property type="entry name" value="WSCD FAMILY MEMBER CG9164"/>
    <property type="match status" value="1"/>
</dbReference>
<dbReference type="Gene3D" id="3.40.50.300">
    <property type="entry name" value="P-loop containing nucleotide triphosphate hydrolases"/>
    <property type="match status" value="1"/>
</dbReference>